<dbReference type="SUPFAM" id="SSF81296">
    <property type="entry name" value="E set domains"/>
    <property type="match status" value="1"/>
</dbReference>
<protein>
    <recommendedName>
        <fullName evidence="4">AMP-activated protein kinase glycogen-binding domain-containing protein</fullName>
    </recommendedName>
</protein>
<accession>A0ABQ8EY34</accession>
<dbReference type="InterPro" id="IPR032640">
    <property type="entry name" value="AMPK1_CBM"/>
</dbReference>
<dbReference type="CDD" id="cd00174">
    <property type="entry name" value="SH3"/>
    <property type="match status" value="1"/>
</dbReference>
<evidence type="ECO:0000256" key="3">
    <source>
        <dbReference type="SAM" id="Phobius"/>
    </source>
</evidence>
<dbReference type="Gene3D" id="2.60.40.10">
    <property type="entry name" value="Immunoglobulins"/>
    <property type="match status" value="1"/>
</dbReference>
<feature type="region of interest" description="Disordered" evidence="2">
    <location>
        <begin position="67"/>
        <end position="98"/>
    </location>
</feature>
<organism evidence="5 6">
    <name type="scientific">Batrachochytrium salamandrivorans</name>
    <dbReference type="NCBI Taxonomy" id="1357716"/>
    <lineage>
        <taxon>Eukaryota</taxon>
        <taxon>Fungi</taxon>
        <taxon>Fungi incertae sedis</taxon>
        <taxon>Chytridiomycota</taxon>
        <taxon>Chytridiomycota incertae sedis</taxon>
        <taxon>Chytridiomycetes</taxon>
        <taxon>Rhizophydiales</taxon>
        <taxon>Rhizophydiales incertae sedis</taxon>
        <taxon>Batrachochytrium</taxon>
    </lineage>
</organism>
<feature type="transmembrane region" description="Helical" evidence="3">
    <location>
        <begin position="745"/>
        <end position="765"/>
    </location>
</feature>
<sequence>MDELVLSKDDDNTTAVHHIYNDDEDDDHNAAIDKSLYRSPILGAYAQQNPHTSTDFTIAVHTALDSDSDSDLQHSSASSRSGARSRSDSVSDSLSDCSLEDGELRSSMIGSTYTSMPEPGDIIDVHLTFHDGWCLGENHQTRAAGMVPLYSLVKLAPELEIELLAKLPPISEIPKPAVDCVVSYDQLKVEVPLQRTLSTTNSETICSRFLSTSTLSPCKDVYNEAKNIVSTYMVTMGDLRRVSIQYIPHSLESRGWELLDPSTRKASTLFFVWRFPAEKVGISGTFNNWKRQIPMFYDHSSKMYTAFVEGDHLAHGDICEYKYFVDGIWTCDDELPVVVDGTGIKNNFLVVCTQFAYGRETTSEIPQVQYIEQQRIFPEPLDSEESWRTMLLSQVDTTNILVETARIAQLLQPCETYTGVGWRSARPTNDTLPEGALDQFVDISLRSLPSDRTTTRSHLATQNIMSIHDTVDETDESTAFNAQRQLPSEETSDWLSRHHSYVSDPTQPLRMAKSGMSHTSMHLSKKIDNCNINKRSSSAILSIEDYPAIAAQSPMHSPSQSPHVHSINSKTDSAVFISSSNSSNSSNNKACKLSPVISTELMAYSLLELDAAASRNFVHKVWGLSDLIPVKLDEPLLASHEEFLEDDVASIYYSDNECEDTISTDERQAFSKFSSEMECSEDDLDIVQSGDHLFDWVTINSWLSGGVVAFDGLPLLRVILLWMMYLQICYISWSVLSAITGTVTYILKPAVAVVVTLVSATVYMLDAESLEPRTVFWSSLYHLIVQAYLYLGFAFLILCIDHNWDTISTYFPFSLLALGGEPDSNVS</sequence>
<keyword evidence="3" id="KW-0812">Transmembrane</keyword>
<keyword evidence="6" id="KW-1185">Reference proteome</keyword>
<keyword evidence="3" id="KW-1133">Transmembrane helix</keyword>
<proteinExistence type="inferred from homology"/>
<evidence type="ECO:0000313" key="5">
    <source>
        <dbReference type="EMBL" id="KAH6588652.1"/>
    </source>
</evidence>
<dbReference type="PANTHER" id="PTHR10343:SF84">
    <property type="entry name" value="5'-AMP-ACTIVATED PROTEIN KINASE SUBUNIT BETA-1"/>
    <property type="match status" value="1"/>
</dbReference>
<evidence type="ECO:0000256" key="1">
    <source>
        <dbReference type="ARBA" id="ARBA00010926"/>
    </source>
</evidence>
<dbReference type="InterPro" id="IPR050827">
    <property type="entry name" value="CRP1_MDG1_kinase"/>
</dbReference>
<reference evidence="5 6" key="1">
    <citation type="submission" date="2021-02" db="EMBL/GenBank/DDBJ databases">
        <title>Variation within the Batrachochytrium salamandrivorans European outbreak.</title>
        <authorList>
            <person name="Kelly M."/>
            <person name="Pasmans F."/>
            <person name="Shea T.P."/>
            <person name="Munoz J.F."/>
            <person name="Carranza S."/>
            <person name="Cuomo C.A."/>
            <person name="Martel A."/>
        </authorList>
    </citation>
    <scope>NUCLEOTIDE SEQUENCE [LARGE SCALE GENOMIC DNA]</scope>
    <source>
        <strain evidence="5 6">AMFP18/2</strain>
    </source>
</reference>
<keyword evidence="3" id="KW-0472">Membrane</keyword>
<comment type="similarity">
    <text evidence="1">Belongs to the 5'-AMP-activated protein kinase beta subunit family.</text>
</comment>
<name>A0ABQ8EY34_9FUNG</name>
<dbReference type="InterPro" id="IPR013783">
    <property type="entry name" value="Ig-like_fold"/>
</dbReference>
<comment type="caution">
    <text evidence="5">The sequence shown here is derived from an EMBL/GenBank/DDBJ whole genome shotgun (WGS) entry which is preliminary data.</text>
</comment>
<dbReference type="InterPro" id="IPR014756">
    <property type="entry name" value="Ig_E-set"/>
</dbReference>
<feature type="transmembrane region" description="Helical" evidence="3">
    <location>
        <begin position="715"/>
        <end position="733"/>
    </location>
</feature>
<dbReference type="PANTHER" id="PTHR10343">
    <property type="entry name" value="5'-AMP-ACTIVATED PROTEIN KINASE , BETA SUBUNIT"/>
    <property type="match status" value="1"/>
</dbReference>
<gene>
    <name evidence="5" type="ORF">BASA50_010614</name>
</gene>
<dbReference type="Proteomes" id="UP001648503">
    <property type="component" value="Unassembled WGS sequence"/>
</dbReference>
<dbReference type="CDD" id="cd02859">
    <property type="entry name" value="E_set_AMPKbeta_like_N"/>
    <property type="match status" value="1"/>
</dbReference>
<feature type="compositionally biased region" description="Low complexity" evidence="2">
    <location>
        <begin position="73"/>
        <end position="97"/>
    </location>
</feature>
<evidence type="ECO:0000259" key="4">
    <source>
        <dbReference type="Pfam" id="PF16561"/>
    </source>
</evidence>
<feature type="domain" description="AMP-activated protein kinase glycogen-binding" evidence="4">
    <location>
        <begin position="270"/>
        <end position="352"/>
    </location>
</feature>
<evidence type="ECO:0000256" key="2">
    <source>
        <dbReference type="SAM" id="MobiDB-lite"/>
    </source>
</evidence>
<evidence type="ECO:0000313" key="6">
    <source>
        <dbReference type="Proteomes" id="UP001648503"/>
    </source>
</evidence>
<feature type="transmembrane region" description="Helical" evidence="3">
    <location>
        <begin position="780"/>
        <end position="800"/>
    </location>
</feature>
<dbReference type="EMBL" id="JAFCIX010000496">
    <property type="protein sequence ID" value="KAH6588652.1"/>
    <property type="molecule type" value="Genomic_DNA"/>
</dbReference>
<dbReference type="Pfam" id="PF16561">
    <property type="entry name" value="AMPK1_CBM"/>
    <property type="match status" value="1"/>
</dbReference>
<feature type="region of interest" description="Disordered" evidence="2">
    <location>
        <begin position="475"/>
        <end position="520"/>
    </location>
</feature>
<feature type="compositionally biased region" description="Polar residues" evidence="2">
    <location>
        <begin position="477"/>
        <end position="489"/>
    </location>
</feature>